<sequence length="391" mass="44192">MKVHPVFNVALLHKKPVDEYNRDPVPLPPVVTADGEEEYTVERILDSKKNASTPYEQRQEHRNLIANLEAHNRDLALTIEEQERLTEEKDRLLVEKEIELDNLHTSIQDATQDGRGEFTTIGTMSSLPYCTTTPGLGVMEGTSLINPQAVQDQLLHQSSSCSTVPPPPSGTATTINPPPAPTSSSSDLKFAKPNKFSGKKEDALNFIIACQAYIRAKGANQSHEEKILWVTSYFEGAAKDWVCPYKERKVFRGEAVPLLEDIDTFWAEFTKHYVDTNCNEKYWQKWNNLRQKASVQEYTCEFQQYSVSLGYSNETLRDKYYDGLKNEIKDIMLSTMFQWRCATAQQVYDKAEEIANHIESTCLSNPSIPTACALPLQPPLPLPTPLPLVHV</sequence>
<dbReference type="RefSeq" id="XP_043185012.1">
    <property type="nucleotide sequence ID" value="XM_043331502.1"/>
</dbReference>
<keyword evidence="1" id="KW-0175">Coiled coil</keyword>
<protein>
    <submittedName>
        <fullName evidence="4">Retrotransposon gag protein</fullName>
    </submittedName>
</protein>
<dbReference type="Pfam" id="PF03732">
    <property type="entry name" value="Retrotrans_gag"/>
    <property type="match status" value="1"/>
</dbReference>
<feature type="domain" description="Retrotransposon gag" evidence="3">
    <location>
        <begin position="230"/>
        <end position="325"/>
    </location>
</feature>
<organism evidence="4 5">
    <name type="scientific">Rhizoctonia solani</name>
    <dbReference type="NCBI Taxonomy" id="456999"/>
    <lineage>
        <taxon>Eukaryota</taxon>
        <taxon>Fungi</taxon>
        <taxon>Dikarya</taxon>
        <taxon>Basidiomycota</taxon>
        <taxon>Agaricomycotina</taxon>
        <taxon>Agaricomycetes</taxon>
        <taxon>Cantharellales</taxon>
        <taxon>Ceratobasidiaceae</taxon>
        <taxon>Rhizoctonia</taxon>
    </lineage>
</organism>
<evidence type="ECO:0000313" key="4">
    <source>
        <dbReference type="EMBL" id="QRW24775.1"/>
    </source>
</evidence>
<dbReference type="GeneID" id="67033965"/>
<feature type="coiled-coil region" evidence="1">
    <location>
        <begin position="65"/>
        <end position="113"/>
    </location>
</feature>
<reference evidence="4" key="1">
    <citation type="submission" date="2020-05" db="EMBL/GenBank/DDBJ databases">
        <title>Evolutionary and genomic comparisons of hybrid uninucleate and nonhybrid Rhizoctonia fungi.</title>
        <authorList>
            <person name="Li C."/>
            <person name="Chen X."/>
        </authorList>
    </citation>
    <scope>NUCLEOTIDE SEQUENCE</scope>
    <source>
        <strain evidence="4">AG-1 IA</strain>
    </source>
</reference>
<evidence type="ECO:0000313" key="5">
    <source>
        <dbReference type="Proteomes" id="UP000650533"/>
    </source>
</evidence>
<name>A0A8H8P3Y0_9AGAM</name>
<dbReference type="InterPro" id="IPR005162">
    <property type="entry name" value="Retrotrans_gag_dom"/>
</dbReference>
<evidence type="ECO:0000256" key="2">
    <source>
        <dbReference type="SAM" id="MobiDB-lite"/>
    </source>
</evidence>
<gene>
    <name evidence="4" type="ORF">RhiXN_11687</name>
</gene>
<dbReference type="EMBL" id="CP059669">
    <property type="protein sequence ID" value="QRW24775.1"/>
    <property type="molecule type" value="Genomic_DNA"/>
</dbReference>
<accession>A0A8H8P3Y0</accession>
<proteinExistence type="predicted"/>
<evidence type="ECO:0000256" key="1">
    <source>
        <dbReference type="SAM" id="Coils"/>
    </source>
</evidence>
<evidence type="ECO:0000259" key="3">
    <source>
        <dbReference type="Pfam" id="PF03732"/>
    </source>
</evidence>
<dbReference type="KEGG" id="rsx:RhiXN_11687"/>
<dbReference type="Proteomes" id="UP000650533">
    <property type="component" value="Chromosome 12"/>
</dbReference>
<dbReference type="AlphaFoldDB" id="A0A8H8P3Y0"/>
<feature type="region of interest" description="Disordered" evidence="2">
    <location>
        <begin position="155"/>
        <end position="191"/>
    </location>
</feature>